<dbReference type="OMA" id="PYLMENG"/>
<dbReference type="Proteomes" id="UP000001064">
    <property type="component" value="Unassembled WGS sequence"/>
</dbReference>
<gene>
    <name evidence="2" type="ORF">DICPUDRAFT_148594</name>
</gene>
<keyword evidence="3" id="KW-1185">Reference proteome</keyword>
<dbReference type="PANTHER" id="PTHR15615:SF37">
    <property type="entry name" value="CYCLIN N-TERMINAL DOMAIN-CONTAINING PROTEIN"/>
    <property type="match status" value="1"/>
</dbReference>
<feature type="compositionally biased region" description="Polar residues" evidence="1">
    <location>
        <begin position="268"/>
        <end position="283"/>
    </location>
</feature>
<feature type="region of interest" description="Disordered" evidence="1">
    <location>
        <begin position="268"/>
        <end position="299"/>
    </location>
</feature>
<dbReference type="KEGG" id="dpp:DICPUDRAFT_148594"/>
<accession>F0ZBI7</accession>
<dbReference type="GeneID" id="10506722"/>
<dbReference type="PANTHER" id="PTHR15615">
    <property type="match status" value="1"/>
</dbReference>
<dbReference type="GO" id="GO:0019901">
    <property type="term" value="F:protein kinase binding"/>
    <property type="evidence" value="ECO:0007669"/>
    <property type="project" value="InterPro"/>
</dbReference>
<dbReference type="RefSeq" id="XP_003284768.1">
    <property type="nucleotide sequence ID" value="XM_003284720.1"/>
</dbReference>
<reference evidence="3" key="1">
    <citation type="journal article" date="2011" name="Genome Biol.">
        <title>Comparative genomics of the social amoebae Dictyostelium discoideum and Dictyostelium purpureum.</title>
        <authorList>
            <consortium name="US DOE Joint Genome Institute (JGI-PGF)"/>
            <person name="Sucgang R."/>
            <person name="Kuo A."/>
            <person name="Tian X."/>
            <person name="Salerno W."/>
            <person name="Parikh A."/>
            <person name="Feasley C.L."/>
            <person name="Dalin E."/>
            <person name="Tu H."/>
            <person name="Huang E."/>
            <person name="Barry K."/>
            <person name="Lindquist E."/>
            <person name="Shapiro H."/>
            <person name="Bruce D."/>
            <person name="Schmutz J."/>
            <person name="Salamov A."/>
            <person name="Fey P."/>
            <person name="Gaudet P."/>
            <person name="Anjard C."/>
            <person name="Babu M.M."/>
            <person name="Basu S."/>
            <person name="Bushmanova Y."/>
            <person name="van der Wel H."/>
            <person name="Katoh-Kurasawa M."/>
            <person name="Dinh C."/>
            <person name="Coutinho P.M."/>
            <person name="Saito T."/>
            <person name="Elias M."/>
            <person name="Schaap P."/>
            <person name="Kay R.R."/>
            <person name="Henrissat B."/>
            <person name="Eichinger L."/>
            <person name="Rivero F."/>
            <person name="Putnam N.H."/>
            <person name="West C.M."/>
            <person name="Loomis W.F."/>
            <person name="Chisholm R.L."/>
            <person name="Shaulsky G."/>
            <person name="Strassmann J.E."/>
            <person name="Queller D.C."/>
            <person name="Kuspa A."/>
            <person name="Grigoriev I.V."/>
        </authorList>
    </citation>
    <scope>NUCLEOTIDE SEQUENCE [LARGE SCALE GENOMIC DNA]</scope>
    <source>
        <strain evidence="3">QSDP1</strain>
    </source>
</reference>
<organism evidence="2 3">
    <name type="scientific">Dictyostelium purpureum</name>
    <name type="common">Slime mold</name>
    <dbReference type="NCBI Taxonomy" id="5786"/>
    <lineage>
        <taxon>Eukaryota</taxon>
        <taxon>Amoebozoa</taxon>
        <taxon>Evosea</taxon>
        <taxon>Eumycetozoa</taxon>
        <taxon>Dictyostelia</taxon>
        <taxon>Dictyosteliales</taxon>
        <taxon>Dictyosteliaceae</taxon>
        <taxon>Dictyostelium</taxon>
    </lineage>
</organism>
<dbReference type="OrthoDB" id="10250320at2759"/>
<feature type="compositionally biased region" description="Low complexity" evidence="1">
    <location>
        <begin position="162"/>
        <end position="181"/>
    </location>
</feature>
<dbReference type="Gene3D" id="1.10.472.10">
    <property type="entry name" value="Cyclin-like"/>
    <property type="match status" value="1"/>
</dbReference>
<dbReference type="VEuPathDB" id="AmoebaDB:DICPUDRAFT_148594"/>
<dbReference type="CDD" id="cd20557">
    <property type="entry name" value="CYCLIN_ScPCL1-like"/>
    <property type="match status" value="1"/>
</dbReference>
<sequence>MNQDIQYIQNNNNWLVNSNSQLQTNSLEYNTNLQTQINLQQQQQQQQINWQQQQQQQQQVLNSTQNCYNSYYSTSNNNNSFIRNQQHLNLNFTHNNNFILYDPNLTFQNSLPTMPNNNTTYYIDNNNNLQLHETMNNNIYTHNSYPSVMEAHNKMEKQILSHQQQQQQLQQQLQTNHPQPQQVQELYSNNKNYSNVDSKNKTTKDVTYTYEATGNGTSIYNNSVSNNIYNANQAMQMAQEIPTGQRQLQYQQQQLQQHQIQNKHQIQTTVAQQKKLQPSNNENDNNKEPQQHVKKSQQVVVQQNHHTSVTTSNSIQIIEKDLIDKTLEQQQIQLELKTTKEERDKIQLHIEQHKMNIENHERIYKKPYLITSKVNEPFPKILSLENWNFVGETTSRIYQTLNQRADFHKRSSSCRVLLVKKIFTWLVSHDKDYIKSHRTVDLVVAISDIINMIISLIELHRAPPNSILYLIIYSSDRFVERTGINHHQIFNLLLTSAIVNLKFWNECLYIQNKTIADIFSFSVKDLNTMERRFLYGLDYNLCVTEEELNLFVDKLEKITISQSNLVK</sequence>
<dbReference type="GO" id="GO:0016538">
    <property type="term" value="F:cyclin-dependent protein serine/threonine kinase regulator activity"/>
    <property type="evidence" value="ECO:0000318"/>
    <property type="project" value="GO_Central"/>
</dbReference>
<dbReference type="AlphaFoldDB" id="F0ZBI7"/>
<dbReference type="InterPro" id="IPR013922">
    <property type="entry name" value="Cyclin_PHO80-like"/>
</dbReference>
<dbReference type="STRING" id="5786.F0ZBI7"/>
<dbReference type="EMBL" id="GL870971">
    <property type="protein sequence ID" value="EGC38672.1"/>
    <property type="molecule type" value="Genomic_DNA"/>
</dbReference>
<evidence type="ECO:0000313" key="3">
    <source>
        <dbReference type="Proteomes" id="UP000001064"/>
    </source>
</evidence>
<dbReference type="eggNOG" id="ENOG502RSP1">
    <property type="taxonomic scope" value="Eukaryota"/>
</dbReference>
<protein>
    <submittedName>
        <fullName evidence="2">Uncharacterized protein</fullName>
    </submittedName>
</protein>
<evidence type="ECO:0000256" key="1">
    <source>
        <dbReference type="SAM" id="MobiDB-lite"/>
    </source>
</evidence>
<dbReference type="GO" id="GO:0005634">
    <property type="term" value="C:nucleus"/>
    <property type="evidence" value="ECO:0000318"/>
    <property type="project" value="GO_Central"/>
</dbReference>
<dbReference type="InParanoid" id="F0ZBI7"/>
<evidence type="ECO:0000313" key="2">
    <source>
        <dbReference type="EMBL" id="EGC38672.1"/>
    </source>
</evidence>
<proteinExistence type="predicted"/>
<dbReference type="GO" id="GO:0000307">
    <property type="term" value="C:cyclin-dependent protein kinase holoenzyme complex"/>
    <property type="evidence" value="ECO:0000318"/>
    <property type="project" value="GO_Central"/>
</dbReference>
<name>F0ZBI7_DICPU</name>
<feature type="region of interest" description="Disordered" evidence="1">
    <location>
        <begin position="157"/>
        <end position="181"/>
    </location>
</feature>